<dbReference type="AlphaFoldDB" id="A0A7R9NVJ2"/>
<accession>A0A7R9NVJ2</accession>
<evidence type="ECO:0000313" key="1">
    <source>
        <dbReference type="EMBL" id="CAD7457613.1"/>
    </source>
</evidence>
<dbReference type="EMBL" id="OE001804">
    <property type="protein sequence ID" value="CAD7457613.1"/>
    <property type="molecule type" value="Genomic_DNA"/>
</dbReference>
<organism evidence="1">
    <name type="scientific">Timema tahoe</name>
    <dbReference type="NCBI Taxonomy" id="61484"/>
    <lineage>
        <taxon>Eukaryota</taxon>
        <taxon>Metazoa</taxon>
        <taxon>Ecdysozoa</taxon>
        <taxon>Arthropoda</taxon>
        <taxon>Hexapoda</taxon>
        <taxon>Insecta</taxon>
        <taxon>Pterygota</taxon>
        <taxon>Neoptera</taxon>
        <taxon>Polyneoptera</taxon>
        <taxon>Phasmatodea</taxon>
        <taxon>Timematodea</taxon>
        <taxon>Timematoidea</taxon>
        <taxon>Timematidae</taxon>
        <taxon>Timema</taxon>
    </lineage>
</organism>
<sequence>MVTFSTCRIPPLLPWMPLYQTCPIEITTCAQSSRQLRQTCGEVTVLVDQAVIKRSLHASRMVCNWANNTRNLPLIRPVWTMLPPFFLTCPPPLYFSPEFLLPLSGALIYALRLFNPTPTPSNFLESRHNQLGRLFSINTPKMPQLGTFRKPSGGFLNKLEHTPKFCQLLDVALGKPPPVHPTEIRTSISPSSAVELNTTSALANYATEADLLRRRDVSMKCKDVLYWAYFVPLVTYPAETWTVNVRGTRKVEVTGMKFGRSMLAVTRRNKIRNKVIWERVRVQGVDDSRGSKTDMVRVCNEAVEGEEAKENYGNEICRKKIAREAKKEMEGASNRKCAQVGGEEWKQQMWLSPIPRVHFSSNVKQLQWSHGLMHYSRNGTVHQGSTPWRAWILKLFWGVINFIIMFFKSLFNPELHKKGSRYTTDYRPNGRGLEVNCTLTCAILPLHLVEDSGALAPEDRGIWLAVEGALWQVDEVKNGPCNLHPLDYLGPSSNNNLHVPFTAGLWKSHEGSLPTITAGYDIAVVLRDL</sequence>
<gene>
    <name evidence="1" type="ORF">TTEB3V08_LOCUS5605</name>
</gene>
<dbReference type="InterPro" id="IPR024491">
    <property type="entry name" value="Se_SelK/SelG"/>
</dbReference>
<dbReference type="Pfam" id="PF10961">
    <property type="entry name" value="SelK_SelG"/>
    <property type="match status" value="1"/>
</dbReference>
<reference evidence="1" key="1">
    <citation type="submission" date="2020-11" db="EMBL/GenBank/DDBJ databases">
        <authorList>
            <person name="Tran Van P."/>
        </authorList>
    </citation>
    <scope>NUCLEOTIDE SEQUENCE</scope>
</reference>
<name>A0A7R9NVJ2_9NEOP</name>
<proteinExistence type="predicted"/>
<protein>
    <submittedName>
        <fullName evidence="1">Uncharacterized protein</fullName>
    </submittedName>
</protein>